<dbReference type="SUPFAM" id="SSF52540">
    <property type="entry name" value="P-loop containing nucleoside triphosphate hydrolases"/>
    <property type="match status" value="1"/>
</dbReference>
<dbReference type="FunFam" id="3.40.50.300:FF:001083">
    <property type="entry name" value="Chromosome transmission fidelity factor 18"/>
    <property type="match status" value="1"/>
</dbReference>
<dbReference type="InterPro" id="IPR027417">
    <property type="entry name" value="P-loop_NTPase"/>
</dbReference>
<keyword evidence="7" id="KW-0131">Cell cycle</keyword>
<reference evidence="11" key="1">
    <citation type="submission" date="2019-08" db="EMBL/GenBank/DDBJ databases">
        <title>The genome of the North American firefly Photinus pyralis.</title>
        <authorList>
            <consortium name="Photinus pyralis genome working group"/>
            <person name="Fallon T.R."/>
            <person name="Sander Lower S.E."/>
            <person name="Weng J.-K."/>
        </authorList>
    </citation>
    <scope>NUCLEOTIDE SEQUENCE</scope>
    <source>
        <strain evidence="11">TRF0915ILg1</strain>
        <tissue evidence="11">Whole body</tissue>
    </source>
</reference>
<dbReference type="EMBL" id="VTPC01090048">
    <property type="protein sequence ID" value="KAF2884919.1"/>
    <property type="molecule type" value="Genomic_DNA"/>
</dbReference>
<sequence length="730" mass="83590">MDDYPNPEEEFELLYGDEDFELLRELEEDAGLTAKPNTNKKARKSLDFTSLGTSRGVLSDSSNVPSSQSHELRFSKESENETLQQINDTENDENISQVNIANENDIGTSKKKRKNNHDNQFALIEHILQLRKLAKERQNPFIAASKESNASNNYSRNNISYQVPKYSFVVVTNHRGERVYVRCHSEQYEKEEIQRTIKKNTFAGVMGEKFKDVWKKAEEYINLDLDKQNKESEDMQIDIPKTLASKESQETNTQLWVDLYKPKRYLELLSDESTNRTLLRWVKLWDKMVFNRRPKQKIIKADSNTQTNTFHKQELDMKLDEHGRPQYKVVLLCGPPGLGKTTLAHMVATHAGYNVVEINASDDRSTEEFKTVLENATQMRSVIDREKRPNCIVFDEIDGAPSSSIDYLVKFINGISTTKKKKGAKQSPNILKRPIICICNDVYVPALRPLRQIAFVVNFPPTASARLAERLSEIAKHQHIKTDFGALNALCEKSGNDIRSCLAVLHFFKALSKPITLSEVYKSSVGQKDMQKGLFSVWQSIFQIQQSKHVPVNMNNGGGAHHSDSSLGSRMEKTLQIINAFGDYERVAQGVFENYTNMNIRDTSLMSTCESLEWFCFNDVLNKHIYAIHDYSLLSYLPYAFVVWHFAFASSTWQKLTYPNAGLEVSSLFSESKGSKIKQKNSYMNFSARVNFHNLFLWLKRIHVESLSLKTSAAVLDRLDETDVEDEPDE</sequence>
<dbReference type="InterPro" id="IPR003593">
    <property type="entry name" value="AAA+_ATPase"/>
</dbReference>
<dbReference type="GO" id="GO:0005634">
    <property type="term" value="C:nucleus"/>
    <property type="evidence" value="ECO:0007669"/>
    <property type="project" value="UniProtKB-SubCell"/>
</dbReference>
<protein>
    <recommendedName>
        <fullName evidence="10">AAA+ ATPase domain-containing protein</fullName>
    </recommendedName>
</protein>
<feature type="compositionally biased region" description="Polar residues" evidence="9">
    <location>
        <begin position="81"/>
        <end position="107"/>
    </location>
</feature>
<comment type="subcellular location">
    <subcellularLocation>
        <location evidence="1">Nucleus</location>
    </subcellularLocation>
</comment>
<feature type="compositionally biased region" description="Polar residues" evidence="9">
    <location>
        <begin position="59"/>
        <end position="69"/>
    </location>
</feature>
<dbReference type="PANTHER" id="PTHR46765">
    <property type="entry name" value="P-LOOP CONTAINING NUCLEOSIDE TRIPHOSPHATE HYDROLASES SUPERFAMILY PROTEIN"/>
    <property type="match status" value="1"/>
</dbReference>
<keyword evidence="4" id="KW-0067">ATP-binding</keyword>
<evidence type="ECO:0000256" key="2">
    <source>
        <dbReference type="ARBA" id="ARBA00022705"/>
    </source>
</evidence>
<name>A0A8K0CCT0_IGNLU</name>
<accession>A0A8K0CCT0</accession>
<dbReference type="AlphaFoldDB" id="A0A8K0CCT0"/>
<dbReference type="InterPro" id="IPR047854">
    <property type="entry name" value="RFC_lid"/>
</dbReference>
<keyword evidence="12" id="KW-1185">Reference proteome</keyword>
<keyword evidence="2" id="KW-0235">DNA replication</keyword>
<evidence type="ECO:0000256" key="3">
    <source>
        <dbReference type="ARBA" id="ARBA00022741"/>
    </source>
</evidence>
<keyword evidence="5" id="KW-0238">DNA-binding</keyword>
<evidence type="ECO:0000256" key="9">
    <source>
        <dbReference type="SAM" id="MobiDB-lite"/>
    </source>
</evidence>
<evidence type="ECO:0000256" key="1">
    <source>
        <dbReference type="ARBA" id="ARBA00004123"/>
    </source>
</evidence>
<dbReference type="Gene3D" id="1.10.8.60">
    <property type="match status" value="1"/>
</dbReference>
<keyword evidence="6" id="KW-0539">Nucleus</keyword>
<dbReference type="Proteomes" id="UP000801492">
    <property type="component" value="Unassembled WGS sequence"/>
</dbReference>
<dbReference type="GO" id="GO:0005524">
    <property type="term" value="F:ATP binding"/>
    <property type="evidence" value="ECO:0007669"/>
    <property type="project" value="UniProtKB-KW"/>
</dbReference>
<evidence type="ECO:0000256" key="5">
    <source>
        <dbReference type="ARBA" id="ARBA00023125"/>
    </source>
</evidence>
<evidence type="ECO:0000256" key="7">
    <source>
        <dbReference type="ARBA" id="ARBA00023306"/>
    </source>
</evidence>
<organism evidence="11 12">
    <name type="scientific">Ignelater luminosus</name>
    <name type="common">Cucubano</name>
    <name type="synonym">Pyrophorus luminosus</name>
    <dbReference type="NCBI Taxonomy" id="2038154"/>
    <lineage>
        <taxon>Eukaryota</taxon>
        <taxon>Metazoa</taxon>
        <taxon>Ecdysozoa</taxon>
        <taxon>Arthropoda</taxon>
        <taxon>Hexapoda</taxon>
        <taxon>Insecta</taxon>
        <taxon>Pterygota</taxon>
        <taxon>Neoptera</taxon>
        <taxon>Endopterygota</taxon>
        <taxon>Coleoptera</taxon>
        <taxon>Polyphaga</taxon>
        <taxon>Elateriformia</taxon>
        <taxon>Elateroidea</taxon>
        <taxon>Elateridae</taxon>
        <taxon>Agrypninae</taxon>
        <taxon>Pyrophorini</taxon>
        <taxon>Ignelater</taxon>
    </lineage>
</organism>
<comment type="similarity">
    <text evidence="8">Belongs to the activator 1 small subunits family. CTF18 subfamily.</text>
</comment>
<dbReference type="GO" id="GO:0003677">
    <property type="term" value="F:DNA binding"/>
    <property type="evidence" value="ECO:0007669"/>
    <property type="project" value="UniProtKB-KW"/>
</dbReference>
<evidence type="ECO:0000259" key="10">
    <source>
        <dbReference type="SMART" id="SM00382"/>
    </source>
</evidence>
<evidence type="ECO:0000313" key="12">
    <source>
        <dbReference type="Proteomes" id="UP000801492"/>
    </source>
</evidence>
<evidence type="ECO:0000313" key="11">
    <source>
        <dbReference type="EMBL" id="KAF2884919.1"/>
    </source>
</evidence>
<dbReference type="SMART" id="SM00382">
    <property type="entry name" value="AAA"/>
    <property type="match status" value="1"/>
</dbReference>
<dbReference type="Gene3D" id="3.40.50.300">
    <property type="entry name" value="P-loop containing nucleotide triphosphate hydrolases"/>
    <property type="match status" value="1"/>
</dbReference>
<dbReference type="InterPro" id="IPR003959">
    <property type="entry name" value="ATPase_AAA_core"/>
</dbReference>
<evidence type="ECO:0000256" key="4">
    <source>
        <dbReference type="ARBA" id="ARBA00022840"/>
    </source>
</evidence>
<gene>
    <name evidence="11" type="ORF">ILUMI_21253</name>
</gene>
<dbReference type="Pfam" id="PF00004">
    <property type="entry name" value="AAA"/>
    <property type="match status" value="1"/>
</dbReference>
<dbReference type="InterPro" id="IPR053016">
    <property type="entry name" value="CTF18-RFC_complex"/>
</dbReference>
<keyword evidence="3" id="KW-0547">Nucleotide-binding</keyword>
<proteinExistence type="inferred from homology"/>
<evidence type="ECO:0000256" key="6">
    <source>
        <dbReference type="ARBA" id="ARBA00023242"/>
    </source>
</evidence>
<feature type="compositionally biased region" description="Basic and acidic residues" evidence="9">
    <location>
        <begin position="70"/>
        <end position="79"/>
    </location>
</feature>
<dbReference type="CDD" id="cd00009">
    <property type="entry name" value="AAA"/>
    <property type="match status" value="1"/>
</dbReference>
<evidence type="ECO:0000256" key="8">
    <source>
        <dbReference type="ARBA" id="ARBA00043975"/>
    </source>
</evidence>
<feature type="region of interest" description="Disordered" evidence="9">
    <location>
        <begin position="54"/>
        <end position="114"/>
    </location>
</feature>
<feature type="domain" description="AAA+ ATPase" evidence="10">
    <location>
        <begin position="326"/>
        <end position="461"/>
    </location>
</feature>
<dbReference type="GO" id="GO:0006260">
    <property type="term" value="P:DNA replication"/>
    <property type="evidence" value="ECO:0007669"/>
    <property type="project" value="UniProtKB-KW"/>
</dbReference>
<dbReference type="CDD" id="cd18140">
    <property type="entry name" value="HLD_clamp_RFC"/>
    <property type="match status" value="1"/>
</dbReference>
<dbReference type="PANTHER" id="PTHR46765:SF1">
    <property type="entry name" value="P-LOOP CONTAINING NUCLEOSIDE TRIPHOSPHATE HYDROLASES SUPERFAMILY PROTEIN"/>
    <property type="match status" value="1"/>
</dbReference>
<dbReference type="GO" id="GO:0016887">
    <property type="term" value="F:ATP hydrolysis activity"/>
    <property type="evidence" value="ECO:0007669"/>
    <property type="project" value="InterPro"/>
</dbReference>
<dbReference type="OrthoDB" id="2195431at2759"/>
<comment type="caution">
    <text evidence="11">The sequence shown here is derived from an EMBL/GenBank/DDBJ whole genome shotgun (WGS) entry which is preliminary data.</text>
</comment>